<organism evidence="11 12">
    <name type="scientific">Sesamum indicum</name>
    <name type="common">Oriental sesame</name>
    <name type="synonym">Sesamum orientale</name>
    <dbReference type="NCBI Taxonomy" id="4182"/>
    <lineage>
        <taxon>Eukaryota</taxon>
        <taxon>Viridiplantae</taxon>
        <taxon>Streptophyta</taxon>
        <taxon>Embryophyta</taxon>
        <taxon>Tracheophyta</taxon>
        <taxon>Spermatophyta</taxon>
        <taxon>Magnoliopsida</taxon>
        <taxon>eudicotyledons</taxon>
        <taxon>Gunneridae</taxon>
        <taxon>Pentapetalae</taxon>
        <taxon>asterids</taxon>
        <taxon>lamiids</taxon>
        <taxon>Lamiales</taxon>
        <taxon>Pedaliaceae</taxon>
        <taxon>Sesamum</taxon>
    </lineage>
</organism>
<name>A0A8M8UV79_SESIN</name>
<feature type="compositionally biased region" description="Polar residues" evidence="9">
    <location>
        <begin position="606"/>
        <end position="618"/>
    </location>
</feature>
<evidence type="ECO:0000259" key="10">
    <source>
        <dbReference type="PROSITE" id="PS50059"/>
    </source>
</evidence>
<keyword evidence="4" id="KW-0677">Repeat</keyword>
<evidence type="ECO:0000256" key="2">
    <source>
        <dbReference type="ARBA" id="ARBA00006577"/>
    </source>
</evidence>
<dbReference type="AlphaFoldDB" id="A0A8M8UV79"/>
<evidence type="ECO:0000256" key="3">
    <source>
        <dbReference type="ARBA" id="ARBA00013194"/>
    </source>
</evidence>
<keyword evidence="7 8" id="KW-0413">Isomerase</keyword>
<dbReference type="Proteomes" id="UP000504604">
    <property type="component" value="Linkage group LG3"/>
</dbReference>
<keyword evidence="11" id="KW-1185">Reference proteome</keyword>
<keyword evidence="5" id="KW-0802">TPR repeat</keyword>
<comment type="catalytic activity">
    <reaction evidence="1 8">
        <text>[protein]-peptidylproline (omega=180) = [protein]-peptidylproline (omega=0)</text>
        <dbReference type="Rhea" id="RHEA:16237"/>
        <dbReference type="Rhea" id="RHEA-COMP:10747"/>
        <dbReference type="Rhea" id="RHEA-COMP:10748"/>
        <dbReference type="ChEBI" id="CHEBI:83833"/>
        <dbReference type="ChEBI" id="CHEBI:83834"/>
        <dbReference type="EC" id="5.2.1.8"/>
    </reaction>
</comment>
<comment type="similarity">
    <text evidence="2">Belongs to the FKBP-type PPIase family.</text>
</comment>
<evidence type="ECO:0000256" key="7">
    <source>
        <dbReference type="ARBA" id="ARBA00023235"/>
    </source>
</evidence>
<sequence length="618" mass="68098">MVEFSKVNLKDIEEDDEGEEEGEEVESAPPLKVGEEREIGSNGLKKKLMKRGLNWETPQFGDEVTVHYVGSLSDGSIFISTRASNEPFTLKLGRGDIVIGLDHGIVTMRRGEVALFTLPPELAYGASGRAGIPPNAVVQLEVELLSWITVVDVCKDGGIIKKILENGEQIGPPGDLDEVRVNYKAMLVDGTIVADTRDEGVEFYIKDGHFCPALVKAIKTMKKGERVNLVVQPQYGFGEVGKKSNELPSIPPKSTLSISAELLSFKRVIDITGDLKVKKKVLREGEGTVTANEGAAVTDRNYLWITKCRCNSGSVSLLVRYKAMLEDGTVFERKGIDGEQPLEFITDEEQTIVGLDRAVSTMKKNEYALVTISPEYGFGSTEVKQDLAVVPPSSTILYEVEMLDFVREKAPWEMSNAERIEAAAWKKEEGNQLFKNGKYQRAAKKYDKVLQAADYVGEDGYLTGDDEKVVKSLRVSCWLNGAACSLKLNNFGEAINLCSKILDVESCNVKALYRRAQAYMGISELHSAEMDIKRASEADPHNREIKLIQKSLKQLQAESNRRDAKLYKAMFPSTSKDASTAAKRLKTGEDDTRDEYVSAMEAGNASVDQAASDTTAKT</sequence>
<dbReference type="PANTHER" id="PTHR46512:SF9">
    <property type="entry name" value="PEPTIDYLPROLYL ISOMERASE"/>
    <property type="match status" value="1"/>
</dbReference>
<dbReference type="GO" id="GO:0003755">
    <property type="term" value="F:peptidyl-prolyl cis-trans isomerase activity"/>
    <property type="evidence" value="ECO:0007669"/>
    <property type="project" value="UniProtKB-KW"/>
</dbReference>
<evidence type="ECO:0000256" key="5">
    <source>
        <dbReference type="ARBA" id="ARBA00022803"/>
    </source>
</evidence>
<keyword evidence="6 8" id="KW-0697">Rotamase</keyword>
<dbReference type="Gene3D" id="1.25.40.10">
    <property type="entry name" value="Tetratricopeptide repeat domain"/>
    <property type="match status" value="1"/>
</dbReference>
<evidence type="ECO:0000256" key="1">
    <source>
        <dbReference type="ARBA" id="ARBA00000971"/>
    </source>
</evidence>
<dbReference type="SMART" id="SM00028">
    <property type="entry name" value="TPR"/>
    <property type="match status" value="3"/>
</dbReference>
<proteinExistence type="inferred from homology"/>
<feature type="compositionally biased region" description="Acidic residues" evidence="9">
    <location>
        <begin position="12"/>
        <end position="26"/>
    </location>
</feature>
<dbReference type="PROSITE" id="PS50059">
    <property type="entry name" value="FKBP_PPIASE"/>
    <property type="match status" value="3"/>
</dbReference>
<dbReference type="InterPro" id="IPR001179">
    <property type="entry name" value="PPIase_FKBP_dom"/>
</dbReference>
<dbReference type="RefSeq" id="XP_020547890.1">
    <property type="nucleotide sequence ID" value="XM_020692231.1"/>
</dbReference>
<dbReference type="InterPro" id="IPR019734">
    <property type="entry name" value="TPR_rpt"/>
</dbReference>
<dbReference type="InterPro" id="IPR050754">
    <property type="entry name" value="FKBP4/5/8-like"/>
</dbReference>
<dbReference type="Gene3D" id="3.10.50.40">
    <property type="match status" value="3"/>
</dbReference>
<dbReference type="OrthoDB" id="1902587at2759"/>
<feature type="compositionally biased region" description="Basic and acidic residues" evidence="9">
    <location>
        <begin position="586"/>
        <end position="596"/>
    </location>
</feature>
<feature type="domain" description="PPIase FKBP-type" evidence="10">
    <location>
        <begin position="314"/>
        <end position="406"/>
    </location>
</feature>
<feature type="region of interest" description="Disordered" evidence="9">
    <location>
        <begin position="576"/>
        <end position="618"/>
    </location>
</feature>
<dbReference type="InterPro" id="IPR011990">
    <property type="entry name" value="TPR-like_helical_dom_sf"/>
</dbReference>
<feature type="domain" description="PPIase FKBP-type" evidence="10">
    <location>
        <begin position="176"/>
        <end position="266"/>
    </location>
</feature>
<evidence type="ECO:0000313" key="11">
    <source>
        <dbReference type="Proteomes" id="UP000504604"/>
    </source>
</evidence>
<evidence type="ECO:0000256" key="6">
    <source>
        <dbReference type="ARBA" id="ARBA00023110"/>
    </source>
</evidence>
<dbReference type="SUPFAM" id="SSF54534">
    <property type="entry name" value="FKBP-like"/>
    <property type="match status" value="3"/>
</dbReference>
<dbReference type="EC" id="5.2.1.8" evidence="3 8"/>
<dbReference type="InterPro" id="IPR046357">
    <property type="entry name" value="PPIase_dom_sf"/>
</dbReference>
<dbReference type="FunFam" id="1.25.40.10:FF:000008">
    <property type="entry name" value="Peptidylprolyl isomerase"/>
    <property type="match status" value="1"/>
</dbReference>
<evidence type="ECO:0000313" key="12">
    <source>
        <dbReference type="RefSeq" id="XP_020547890.1"/>
    </source>
</evidence>
<dbReference type="PANTHER" id="PTHR46512">
    <property type="entry name" value="PEPTIDYLPROLYL ISOMERASE"/>
    <property type="match status" value="1"/>
</dbReference>
<protein>
    <recommendedName>
        <fullName evidence="3 8">peptidylprolyl isomerase</fullName>
        <ecNumber evidence="3 8">5.2.1.8</ecNumber>
    </recommendedName>
</protein>
<dbReference type="GeneID" id="105159091"/>
<dbReference type="SUPFAM" id="SSF48452">
    <property type="entry name" value="TPR-like"/>
    <property type="match status" value="1"/>
</dbReference>
<reference evidence="12" key="1">
    <citation type="submission" date="2025-08" db="UniProtKB">
        <authorList>
            <consortium name="RefSeq"/>
        </authorList>
    </citation>
    <scope>IDENTIFICATION</scope>
</reference>
<dbReference type="Pfam" id="PF00254">
    <property type="entry name" value="FKBP_C"/>
    <property type="match status" value="3"/>
</dbReference>
<feature type="region of interest" description="Disordered" evidence="9">
    <location>
        <begin position="1"/>
        <end position="32"/>
    </location>
</feature>
<gene>
    <name evidence="12" type="primary">LOC105159091</name>
</gene>
<feature type="domain" description="PPIase FKBP-type" evidence="10">
    <location>
        <begin position="61"/>
        <end position="148"/>
    </location>
</feature>
<evidence type="ECO:0000256" key="9">
    <source>
        <dbReference type="SAM" id="MobiDB-lite"/>
    </source>
</evidence>
<evidence type="ECO:0000256" key="4">
    <source>
        <dbReference type="ARBA" id="ARBA00022737"/>
    </source>
</evidence>
<evidence type="ECO:0000256" key="8">
    <source>
        <dbReference type="PROSITE-ProRule" id="PRU00277"/>
    </source>
</evidence>
<accession>A0A8M8UV79</accession>